<keyword evidence="8" id="KW-0645">Protease</keyword>
<dbReference type="Gene3D" id="1.10.1780.10">
    <property type="entry name" value="Clp, N-terminal domain"/>
    <property type="match status" value="1"/>
</dbReference>
<dbReference type="InterPro" id="IPR041546">
    <property type="entry name" value="ClpA/ClpB_AAA_lid"/>
</dbReference>
<dbReference type="GO" id="GO:0005737">
    <property type="term" value="C:cytoplasm"/>
    <property type="evidence" value="ECO:0007669"/>
    <property type="project" value="TreeGrafter"/>
</dbReference>
<evidence type="ECO:0000256" key="3">
    <source>
        <dbReference type="ARBA" id="ARBA00022840"/>
    </source>
</evidence>
<organism evidence="8 9">
    <name type="scientific">Clostridium chromiireducens</name>
    <dbReference type="NCBI Taxonomy" id="225345"/>
    <lineage>
        <taxon>Bacteria</taxon>
        <taxon>Bacillati</taxon>
        <taxon>Bacillota</taxon>
        <taxon>Clostridia</taxon>
        <taxon>Eubacteriales</taxon>
        <taxon>Clostridiaceae</taxon>
        <taxon>Clostridium</taxon>
    </lineage>
</organism>
<dbReference type="Pfam" id="PF10431">
    <property type="entry name" value="ClpB_D2-small"/>
    <property type="match status" value="1"/>
</dbReference>
<dbReference type="Gene3D" id="1.10.8.60">
    <property type="match status" value="2"/>
</dbReference>
<dbReference type="GO" id="GO:0043335">
    <property type="term" value="P:protein unfolding"/>
    <property type="evidence" value="ECO:0007669"/>
    <property type="project" value="InterPro"/>
</dbReference>
<dbReference type="AlphaFoldDB" id="A0A1V4IN12"/>
<keyword evidence="9" id="KW-1185">Reference proteome</keyword>
<dbReference type="Pfam" id="PF00004">
    <property type="entry name" value="AAA"/>
    <property type="match status" value="1"/>
</dbReference>
<dbReference type="InterPro" id="IPR004176">
    <property type="entry name" value="Clp_R_N"/>
</dbReference>
<dbReference type="Pfam" id="PF02861">
    <property type="entry name" value="Clp_N"/>
    <property type="match status" value="1"/>
</dbReference>
<dbReference type="PANTHER" id="PTHR11638:SF111">
    <property type="entry name" value="ATP-DEPENDENT CLP PROTEASE ATP-BINDING SUBUNIT CLPA"/>
    <property type="match status" value="1"/>
</dbReference>
<dbReference type="OrthoDB" id="9803641at2"/>
<feature type="domain" description="AAA+ ATPase" evidence="6">
    <location>
        <begin position="500"/>
        <end position="636"/>
    </location>
</feature>
<dbReference type="NCBIfam" id="TIGR02639">
    <property type="entry name" value="ClpA"/>
    <property type="match status" value="1"/>
</dbReference>
<keyword evidence="3 5" id="KW-0067">ATP-binding</keyword>
<dbReference type="FunFam" id="3.40.50.300:FF:000025">
    <property type="entry name" value="ATP-dependent Clp protease subunit"/>
    <property type="match status" value="1"/>
</dbReference>
<dbReference type="Gene3D" id="3.40.50.300">
    <property type="entry name" value="P-loop containing nucleotide triphosphate hydrolases"/>
    <property type="match status" value="2"/>
</dbReference>
<dbReference type="RefSeq" id="WP_079440215.1">
    <property type="nucleotide sequence ID" value="NZ_MZGT01000032.1"/>
</dbReference>
<proteinExistence type="inferred from homology"/>
<dbReference type="CDD" id="cd19499">
    <property type="entry name" value="RecA-like_ClpB_Hsp104-like"/>
    <property type="match status" value="1"/>
</dbReference>
<dbReference type="GO" id="GO:0006508">
    <property type="term" value="P:proteolysis"/>
    <property type="evidence" value="ECO:0007669"/>
    <property type="project" value="UniProtKB-KW"/>
</dbReference>
<protein>
    <submittedName>
        <fullName evidence="8">ATP-dependent Clp protease ATP-binding subunit ClpA</fullName>
    </submittedName>
</protein>
<dbReference type="GO" id="GO:0016887">
    <property type="term" value="F:ATP hydrolysis activity"/>
    <property type="evidence" value="ECO:0007669"/>
    <property type="project" value="InterPro"/>
</dbReference>
<evidence type="ECO:0000313" key="8">
    <source>
        <dbReference type="EMBL" id="OPJ61273.1"/>
    </source>
</evidence>
<dbReference type="CDD" id="cd00009">
    <property type="entry name" value="AAA"/>
    <property type="match status" value="1"/>
</dbReference>
<keyword evidence="4 5" id="KW-0143">Chaperone</keyword>
<dbReference type="PROSITE" id="PS00871">
    <property type="entry name" value="CLPAB_2"/>
    <property type="match status" value="1"/>
</dbReference>
<keyword evidence="1" id="KW-0677">Repeat</keyword>
<dbReference type="InterPro" id="IPR050130">
    <property type="entry name" value="ClpA_ClpB"/>
</dbReference>
<gene>
    <name evidence="8" type="primary">clpA</name>
    <name evidence="8" type="ORF">CLCHR_25980</name>
</gene>
<reference evidence="8 9" key="1">
    <citation type="submission" date="2017-03" db="EMBL/GenBank/DDBJ databases">
        <title>Genome sequence of Clostridium chromiireducens DSM 23318.</title>
        <authorList>
            <person name="Poehlein A."/>
            <person name="Daniel R."/>
        </authorList>
    </citation>
    <scope>NUCLEOTIDE SEQUENCE [LARGE SCALE GENOMIC DNA]</scope>
    <source>
        <strain evidence="8 9">DSM 23318</strain>
    </source>
</reference>
<dbReference type="Pfam" id="PF07724">
    <property type="entry name" value="AAA_2"/>
    <property type="match status" value="1"/>
</dbReference>
<dbReference type="InterPro" id="IPR036628">
    <property type="entry name" value="Clp_N_dom_sf"/>
</dbReference>
<dbReference type="SMART" id="SM01086">
    <property type="entry name" value="ClpB_D2-small"/>
    <property type="match status" value="1"/>
</dbReference>
<dbReference type="InterPro" id="IPR013461">
    <property type="entry name" value="ClpA"/>
</dbReference>
<dbReference type="SUPFAM" id="SSF52540">
    <property type="entry name" value="P-loop containing nucleoside triphosphate hydrolases"/>
    <property type="match status" value="2"/>
</dbReference>
<dbReference type="Proteomes" id="UP000191056">
    <property type="component" value="Unassembled WGS sequence"/>
</dbReference>
<dbReference type="STRING" id="225345.CLCHR_25980"/>
<accession>A0A1V4IN12</accession>
<comment type="similarity">
    <text evidence="5">Belongs to the ClpA/ClpB family.</text>
</comment>
<dbReference type="InterPro" id="IPR018368">
    <property type="entry name" value="ClpA/B_CS1"/>
</dbReference>
<evidence type="ECO:0000259" key="7">
    <source>
        <dbReference type="SMART" id="SM01086"/>
    </source>
</evidence>
<dbReference type="InterPro" id="IPR003593">
    <property type="entry name" value="AAA+_ATPase"/>
</dbReference>
<dbReference type="InterPro" id="IPR001270">
    <property type="entry name" value="ClpA/B"/>
</dbReference>
<evidence type="ECO:0000256" key="4">
    <source>
        <dbReference type="ARBA" id="ARBA00023186"/>
    </source>
</evidence>
<dbReference type="PANTHER" id="PTHR11638">
    <property type="entry name" value="ATP-DEPENDENT CLP PROTEASE"/>
    <property type="match status" value="1"/>
</dbReference>
<sequence>MKITNEVNLILLRAYEEAKEKNCEYITPEHLLYAATFDKNVEYAIKECGGSLESLRYNLSTYVKTYINKVGQGEPQESIEFQRVILSANEQIRYSGKDAIDVDHILSAIFNLEDSYARYYLEQEGVTKRDLLFSLCHSIGGDSIHNSYDEYIEDDSQKNIDDSIEPIDQENSAKRKEDAFLNKFTVDLIKKVTEENNDPLVGREDILDRSIQILCRRIKNNPIHVGESGVGKTAITLGLAKLISENKVPEKLKGSSMFSLDIGSVIAGTKYRGDFEERIKRILDLIGKQDKPIVYIDEIHNIVGAGALNGGALDASNLLKPYLTEGKIRFIGATTFDEYKKFFEKDKALSRRFQKIDVKEPSISEAIEILSGLKGTYEEYHNVTYTDDAISDAVTLSDKYINDKYLPDKAVDIIDEAGAFVRMHNENLEEKITVDSKIIEEIISKVCSIPKQTVESSEISSLKNLEANLKENIFSQDKAIEEVVRCIKMSRSGLNEEDKPVASMLFVGPTGVGKTEIARCLSKTLGIELVRFDMSEYAEKHAASKLIGSPPGYVGYEEGGLLTDAIRKTPHCVLLLDEIEKAHEDILSVLLQVMDYATLTDNKGRKADFKNAIIIMTSNAGARNIGKKLIGFGDREVKGEAIMEEVKKFFTPEFRNRLDKIVVFNSMSDLMAINIAKKQLDNFKAKLKSKNIEIDFSEECITYVAKVGTSQEFGAREVVRIVNSKIKPLFVDEILFGKLSNGGNCAINVINDEFKLEIK</sequence>
<dbReference type="PROSITE" id="PS00870">
    <property type="entry name" value="CLPAB_1"/>
    <property type="match status" value="1"/>
</dbReference>
<dbReference type="InterPro" id="IPR003959">
    <property type="entry name" value="ATPase_AAA_core"/>
</dbReference>
<dbReference type="Pfam" id="PF17871">
    <property type="entry name" value="AAA_lid_9"/>
    <property type="match status" value="1"/>
</dbReference>
<dbReference type="InterPro" id="IPR028299">
    <property type="entry name" value="ClpA/B_CS2"/>
</dbReference>
<feature type="domain" description="Clp ATPase C-terminal" evidence="7">
    <location>
        <begin position="667"/>
        <end position="756"/>
    </location>
</feature>
<evidence type="ECO:0000256" key="5">
    <source>
        <dbReference type="RuleBase" id="RU004432"/>
    </source>
</evidence>
<dbReference type="GO" id="GO:0008233">
    <property type="term" value="F:peptidase activity"/>
    <property type="evidence" value="ECO:0007669"/>
    <property type="project" value="UniProtKB-KW"/>
</dbReference>
<dbReference type="SUPFAM" id="SSF81923">
    <property type="entry name" value="Double Clp-N motif"/>
    <property type="match status" value="1"/>
</dbReference>
<keyword evidence="2 5" id="KW-0547">Nucleotide-binding</keyword>
<dbReference type="GO" id="GO:0005524">
    <property type="term" value="F:ATP binding"/>
    <property type="evidence" value="ECO:0007669"/>
    <property type="project" value="UniProtKB-KW"/>
</dbReference>
<name>A0A1V4IN12_9CLOT</name>
<keyword evidence="8" id="KW-0378">Hydrolase</keyword>
<evidence type="ECO:0000259" key="6">
    <source>
        <dbReference type="SMART" id="SM00382"/>
    </source>
</evidence>
<evidence type="ECO:0000313" key="9">
    <source>
        <dbReference type="Proteomes" id="UP000191056"/>
    </source>
</evidence>
<feature type="domain" description="AAA+ ATPase" evidence="6">
    <location>
        <begin position="219"/>
        <end position="362"/>
    </location>
</feature>
<evidence type="ECO:0000256" key="2">
    <source>
        <dbReference type="ARBA" id="ARBA00022741"/>
    </source>
</evidence>
<dbReference type="EMBL" id="MZGT01000032">
    <property type="protein sequence ID" value="OPJ61273.1"/>
    <property type="molecule type" value="Genomic_DNA"/>
</dbReference>
<dbReference type="GO" id="GO:0034605">
    <property type="term" value="P:cellular response to heat"/>
    <property type="evidence" value="ECO:0007669"/>
    <property type="project" value="TreeGrafter"/>
</dbReference>
<dbReference type="SMART" id="SM00382">
    <property type="entry name" value="AAA"/>
    <property type="match status" value="2"/>
</dbReference>
<dbReference type="InterPro" id="IPR019489">
    <property type="entry name" value="Clp_ATPase_C"/>
</dbReference>
<dbReference type="InterPro" id="IPR027417">
    <property type="entry name" value="P-loop_NTPase"/>
</dbReference>
<evidence type="ECO:0000256" key="1">
    <source>
        <dbReference type="ARBA" id="ARBA00022737"/>
    </source>
</evidence>
<dbReference type="PRINTS" id="PR00300">
    <property type="entry name" value="CLPPROTEASEA"/>
</dbReference>
<comment type="caution">
    <text evidence="8">The sequence shown here is derived from an EMBL/GenBank/DDBJ whole genome shotgun (WGS) entry which is preliminary data.</text>
</comment>